<proteinExistence type="predicted"/>
<comment type="caution">
    <text evidence="5">The sequence shown here is derived from an EMBL/GenBank/DDBJ whole genome shotgun (WGS) entry which is preliminary data.</text>
</comment>
<evidence type="ECO:0000256" key="2">
    <source>
        <dbReference type="ARBA" id="ARBA00023043"/>
    </source>
</evidence>
<feature type="domain" description="Protein kinase" evidence="4">
    <location>
        <begin position="69"/>
        <end position="356"/>
    </location>
</feature>
<dbReference type="EMBL" id="CABFNS010000932">
    <property type="protein sequence ID" value="VUC36681.1"/>
    <property type="molecule type" value="Genomic_DNA"/>
</dbReference>
<dbReference type="Gene3D" id="1.25.40.20">
    <property type="entry name" value="Ankyrin repeat-containing domain"/>
    <property type="match status" value="3"/>
</dbReference>
<sequence length="1053" mass="118057">MEVERDTSDIGPIPFMGYLSDASAKNKTLQSLISSVTDQNVVLDKQDLAIVDLIDIINDLNVTGPYHTIFPPELISSGAQFTVEKAEINSSLYPKELFSAAVKTPKFMLDPQKRLDLSEDAVRQQVCDLIVEIVVLHHPHLRRHKNIVNMFGWGYRSTWQRTPLLALELADNNLGSLMSQMGASMSFSHRHRIIRDIACGLTAVHEIEITHGDLKPENILVFRDGEEWAAKLTDFGGGAVFPGRTLRGRGTVGWRAPELRRHHDHDEPLDLKQLSKIDIYSFGLVCWHVVCQMGRTTRGNEGDKVLDTALADLAKQRDIPSTLLNAYQDLIRACLSEDPRDRPVKILNLLPDHTTQEEKVTENRYIGPPKYSWEIVKVEGPLADDLLSRYHTNEESVAPDLVFGLFLNLQFIMPLSIFSDTQVGIRARLLRTAAMGGIRQARALIPRYYEYFDLPNEDIEAQSEKWLYRSISTGDLAFSDRTRMVNPRLFDDALDEFQAYGGYNSHYQDIEDEQYWLEGFSDLDLEAIQTKVPLDKPLNESGDCLIHLAASFHQSTTLKVLKTIASPANVNMLNMDGESPLFKACLCGVLDTVLYLLEIGADPTLRMGQRGKGPSCLHYLFAFHPDDMEQVAAKLIEKGASVSAMSVSIDKMLHYPYRCPPGSPLHWAVEFSCSKAIEVLLSHGADPWLPNGRPQFLLPWNGQQSEALSHDELDRRPLLSLSAGPSAVDLAIQQWNHSNLCLLLDNTSPGIHDRDRDGIRKFHNLLLGNTRWIATGQAESFLMRGGPSTRREQLRKTIQTLLRHGFPIDALEPAWYYLEWEDPPTSTSLMIAVSEANLEVAEALLEAGADVNVAGDHGQTAIMDFGPHDLRSSTQEYEVHKEIQRRMMRMLLAHGARIDARSHTGMSRILEMAKDGMVGAIEVLLEHGAMINDRHPNSTPGEGQFPVVQNLVWRASDSDIAALLRKYLIPWLAQAPAETSSDPAEMSLLYNLTSEAYIESVGVLLDAGFNVNPVYNKVIKGKVFRFTPLDKLLHTWNGEFGKQDRLKMSKSGE</sequence>
<dbReference type="Gene3D" id="1.10.510.10">
    <property type="entry name" value="Transferase(Phosphotransferase) domain 1"/>
    <property type="match status" value="1"/>
</dbReference>
<dbReference type="PANTHER" id="PTHR24198">
    <property type="entry name" value="ANKYRIN REPEAT AND PROTEIN KINASE DOMAIN-CONTAINING PROTEIN"/>
    <property type="match status" value="1"/>
</dbReference>
<evidence type="ECO:0000313" key="5">
    <source>
        <dbReference type="EMBL" id="VUC36681.1"/>
    </source>
</evidence>
<dbReference type="PROSITE" id="PS50011">
    <property type="entry name" value="PROTEIN_KINASE_DOM"/>
    <property type="match status" value="1"/>
</dbReference>
<dbReference type="PROSITE" id="PS50088">
    <property type="entry name" value="ANK_REPEAT"/>
    <property type="match status" value="2"/>
</dbReference>
<evidence type="ECO:0000313" key="6">
    <source>
        <dbReference type="Proteomes" id="UP000766486"/>
    </source>
</evidence>
<dbReference type="SMART" id="SM00248">
    <property type="entry name" value="ANK"/>
    <property type="match status" value="5"/>
</dbReference>
<dbReference type="SMART" id="SM00220">
    <property type="entry name" value="S_TKc"/>
    <property type="match status" value="1"/>
</dbReference>
<evidence type="ECO:0000256" key="1">
    <source>
        <dbReference type="ARBA" id="ARBA00022737"/>
    </source>
</evidence>
<dbReference type="Proteomes" id="UP000766486">
    <property type="component" value="Unassembled WGS sequence"/>
</dbReference>
<dbReference type="PROSITE" id="PS50297">
    <property type="entry name" value="ANK_REP_REGION"/>
    <property type="match status" value="2"/>
</dbReference>
<dbReference type="InterPro" id="IPR036770">
    <property type="entry name" value="Ankyrin_rpt-contain_sf"/>
</dbReference>
<accession>A0ABY6UZ14</accession>
<evidence type="ECO:0000259" key="4">
    <source>
        <dbReference type="PROSITE" id="PS50011"/>
    </source>
</evidence>
<feature type="repeat" description="ANK" evidence="3">
    <location>
        <begin position="824"/>
        <end position="856"/>
    </location>
</feature>
<evidence type="ECO:0000256" key="3">
    <source>
        <dbReference type="PROSITE-ProRule" id="PRU00023"/>
    </source>
</evidence>
<keyword evidence="6" id="KW-1185">Reference proteome</keyword>
<dbReference type="SUPFAM" id="SSF48403">
    <property type="entry name" value="Ankyrin repeat"/>
    <property type="match status" value="1"/>
</dbReference>
<protein>
    <recommendedName>
        <fullName evidence="4">Protein kinase domain-containing protein</fullName>
    </recommendedName>
</protein>
<reference evidence="5 6" key="1">
    <citation type="submission" date="2019-06" db="EMBL/GenBank/DDBJ databases">
        <authorList>
            <person name="Broberg M."/>
        </authorList>
    </citation>
    <scope>NUCLEOTIDE SEQUENCE [LARGE SCALE GENOMIC DNA]</scope>
</reference>
<dbReference type="InterPro" id="IPR002110">
    <property type="entry name" value="Ankyrin_rpt"/>
</dbReference>
<dbReference type="InterPro" id="IPR000719">
    <property type="entry name" value="Prot_kinase_dom"/>
</dbReference>
<name>A0ABY6UZ14_BIOOC</name>
<gene>
    <name evidence="5" type="ORF">CLO192961_LOCUS450747</name>
</gene>
<dbReference type="SUPFAM" id="SSF56112">
    <property type="entry name" value="Protein kinase-like (PK-like)"/>
    <property type="match status" value="1"/>
</dbReference>
<keyword evidence="1" id="KW-0677">Repeat</keyword>
<dbReference type="PROSITE" id="PS00108">
    <property type="entry name" value="PROTEIN_KINASE_ST"/>
    <property type="match status" value="1"/>
</dbReference>
<dbReference type="PANTHER" id="PTHR24198:SF165">
    <property type="entry name" value="ANKYRIN REPEAT-CONTAINING PROTEIN-RELATED"/>
    <property type="match status" value="1"/>
</dbReference>
<dbReference type="InterPro" id="IPR008271">
    <property type="entry name" value="Ser/Thr_kinase_AS"/>
</dbReference>
<keyword evidence="2 3" id="KW-0040">ANK repeat</keyword>
<dbReference type="InterPro" id="IPR011009">
    <property type="entry name" value="Kinase-like_dom_sf"/>
</dbReference>
<organism evidence="5 6">
    <name type="scientific">Bionectria ochroleuca</name>
    <name type="common">Gliocladium roseum</name>
    <dbReference type="NCBI Taxonomy" id="29856"/>
    <lineage>
        <taxon>Eukaryota</taxon>
        <taxon>Fungi</taxon>
        <taxon>Dikarya</taxon>
        <taxon>Ascomycota</taxon>
        <taxon>Pezizomycotina</taxon>
        <taxon>Sordariomycetes</taxon>
        <taxon>Hypocreomycetidae</taxon>
        <taxon>Hypocreales</taxon>
        <taxon>Bionectriaceae</taxon>
        <taxon>Clonostachys</taxon>
    </lineage>
</organism>
<feature type="repeat" description="ANK" evidence="3">
    <location>
        <begin position="576"/>
        <end position="608"/>
    </location>
</feature>
<dbReference type="Pfam" id="PF00023">
    <property type="entry name" value="Ank"/>
    <property type="match status" value="2"/>
</dbReference>
<dbReference type="Pfam" id="PF00069">
    <property type="entry name" value="Pkinase"/>
    <property type="match status" value="1"/>
</dbReference>